<keyword evidence="6" id="KW-1185">Reference proteome</keyword>
<keyword evidence="1" id="KW-0433">Leucine-rich repeat</keyword>
<keyword evidence="2 4" id="KW-0732">Signal</keyword>
<dbReference type="PROSITE" id="PS51450">
    <property type="entry name" value="LRR"/>
    <property type="match status" value="2"/>
</dbReference>
<evidence type="ECO:0000313" key="6">
    <source>
        <dbReference type="Proteomes" id="UP000770661"/>
    </source>
</evidence>
<proteinExistence type="predicted"/>
<gene>
    <name evidence="5" type="primary">LUCB_3</name>
    <name evidence="5" type="ORF">GWK47_031237</name>
</gene>
<dbReference type="Proteomes" id="UP000770661">
    <property type="component" value="Unassembled WGS sequence"/>
</dbReference>
<reference evidence="5" key="1">
    <citation type="submission" date="2020-07" db="EMBL/GenBank/DDBJ databases">
        <title>The High-quality genome of the commercially important snow crab, Chionoecetes opilio.</title>
        <authorList>
            <person name="Jeong J.-H."/>
            <person name="Ryu S."/>
        </authorList>
    </citation>
    <scope>NUCLEOTIDE SEQUENCE</scope>
    <source>
        <strain evidence="5">MADBK_172401_WGS</strain>
        <tissue evidence="5">Digestive gland</tissue>
    </source>
</reference>
<dbReference type="EMBL" id="JACEEZ010001592">
    <property type="protein sequence ID" value="KAG0729030.1"/>
    <property type="molecule type" value="Genomic_DNA"/>
</dbReference>
<evidence type="ECO:0000256" key="1">
    <source>
        <dbReference type="ARBA" id="ARBA00022614"/>
    </source>
</evidence>
<dbReference type="InterPro" id="IPR001611">
    <property type="entry name" value="Leu-rich_rpt"/>
</dbReference>
<feature type="signal peptide" evidence="4">
    <location>
        <begin position="1"/>
        <end position="20"/>
    </location>
</feature>
<dbReference type="Pfam" id="PF13855">
    <property type="entry name" value="LRR_8"/>
    <property type="match status" value="1"/>
</dbReference>
<comment type="caution">
    <text evidence="5">The sequence shown here is derived from an EMBL/GenBank/DDBJ whole genome shotgun (WGS) entry which is preliminary data.</text>
</comment>
<accession>A0A8J5D4X0</accession>
<dbReference type="GO" id="GO:0005886">
    <property type="term" value="C:plasma membrane"/>
    <property type="evidence" value="ECO:0007669"/>
    <property type="project" value="TreeGrafter"/>
</dbReference>
<evidence type="ECO:0000256" key="3">
    <source>
        <dbReference type="ARBA" id="ARBA00022737"/>
    </source>
</evidence>
<organism evidence="5 6">
    <name type="scientific">Chionoecetes opilio</name>
    <name type="common">Atlantic snow crab</name>
    <name type="synonym">Cancer opilio</name>
    <dbReference type="NCBI Taxonomy" id="41210"/>
    <lineage>
        <taxon>Eukaryota</taxon>
        <taxon>Metazoa</taxon>
        <taxon>Ecdysozoa</taxon>
        <taxon>Arthropoda</taxon>
        <taxon>Crustacea</taxon>
        <taxon>Multicrustacea</taxon>
        <taxon>Malacostraca</taxon>
        <taxon>Eumalacostraca</taxon>
        <taxon>Eucarida</taxon>
        <taxon>Decapoda</taxon>
        <taxon>Pleocyemata</taxon>
        <taxon>Brachyura</taxon>
        <taxon>Eubrachyura</taxon>
        <taxon>Majoidea</taxon>
        <taxon>Majidae</taxon>
        <taxon>Chionoecetes</taxon>
    </lineage>
</organism>
<dbReference type="PANTHER" id="PTHR24369">
    <property type="entry name" value="ANTIGEN BSP, PUTATIVE-RELATED"/>
    <property type="match status" value="1"/>
</dbReference>
<dbReference type="InterPro" id="IPR050541">
    <property type="entry name" value="LRR_TM_domain-containing"/>
</dbReference>
<dbReference type="PANTHER" id="PTHR24369:SF210">
    <property type="entry name" value="CHAOPTIN-RELATED"/>
    <property type="match status" value="1"/>
</dbReference>
<dbReference type="InterPro" id="IPR032675">
    <property type="entry name" value="LRR_dom_sf"/>
</dbReference>
<dbReference type="OrthoDB" id="676979at2759"/>
<evidence type="ECO:0000256" key="2">
    <source>
        <dbReference type="ARBA" id="ARBA00022729"/>
    </source>
</evidence>
<dbReference type="Gene3D" id="3.80.10.10">
    <property type="entry name" value="Ribonuclease Inhibitor"/>
    <property type="match status" value="2"/>
</dbReference>
<sequence length="379" mass="41025">MRLLLMVAVVAAAAAGTARGSPCPVASSIYPCLCSDVYIGGKLYMDLDCSAATSNAVLANAFSGTFPFKKFTNLTIHPTVAHPALISLDGGVFGDVYFQNILVGNTDIRTVNEEALAPSHDSLILLDISDNRIESFPFEALLAFQHLRILDLSYNKLAALPNLETNSLIVLDLSGNLALTFSQDTFSGSPRLEEIYLTNMGLTAFPPNVFSSLNLLEVIDLSHNRLSGKLDQGSIRVPLDSLMDLRLNNNELSQIDPTAITGHTTTTAITGKPSRSKKQNVATPATTTTTATGVNRDARINFQNNKIFSLDWNTWFPLLDQLSGAQVVDLRGNPLLCGCDLVWLFLDTDELAKIHDGTTCYDGRILKSIDVNDLLAICS</sequence>
<dbReference type="SMART" id="SM00369">
    <property type="entry name" value="LRR_TYP"/>
    <property type="match status" value="4"/>
</dbReference>
<dbReference type="InterPro" id="IPR003591">
    <property type="entry name" value="Leu-rich_rpt_typical-subtyp"/>
</dbReference>
<dbReference type="PRINTS" id="PR00019">
    <property type="entry name" value="LEURICHRPT"/>
</dbReference>
<evidence type="ECO:0000256" key="4">
    <source>
        <dbReference type="SAM" id="SignalP"/>
    </source>
</evidence>
<dbReference type="SUPFAM" id="SSF52058">
    <property type="entry name" value="L domain-like"/>
    <property type="match status" value="1"/>
</dbReference>
<evidence type="ECO:0000313" key="5">
    <source>
        <dbReference type="EMBL" id="KAG0729030.1"/>
    </source>
</evidence>
<protein>
    <submittedName>
        <fullName evidence="5">Oplophorus-luciferin 2-monooxygenase non-catalytic subunit</fullName>
    </submittedName>
</protein>
<feature type="chain" id="PRO_5035194802" evidence="4">
    <location>
        <begin position="21"/>
        <end position="379"/>
    </location>
</feature>
<dbReference type="AlphaFoldDB" id="A0A8J5D4X0"/>
<name>A0A8J5D4X0_CHIOP</name>
<keyword evidence="3" id="KW-0677">Repeat</keyword>